<evidence type="ECO:0000313" key="3">
    <source>
        <dbReference type="EMBL" id="KAF0379016.1"/>
    </source>
</evidence>
<dbReference type="Proteomes" id="UP000439903">
    <property type="component" value="Unassembled WGS sequence"/>
</dbReference>
<accession>A0A8H4A005</accession>
<dbReference type="InterPro" id="IPR035979">
    <property type="entry name" value="RBD_domain_sf"/>
</dbReference>
<sequence length="191" mass="21840">MTSSETTDNVPTCASCASCTSLKSQNEFKDILIFKYHKISQAQDELIQAQRNLIKDLLKNRSTTNFDFSYATPMIGELDYYNEINYVKSLSSDIQRKTTPQASSSNDWSRIYIGAVTDDIDEVTLQQCLERAFGQVSWLEIVRARNCAFADFWYTESFHRALEQGYIYLTNGSRAKIKMATKPVKKFNGCK</sequence>
<reference evidence="3 4" key="1">
    <citation type="journal article" date="2019" name="Environ. Microbiol.">
        <title>At the nexus of three kingdoms: the genome of the mycorrhizal fungus Gigaspora margarita provides insights into plant, endobacterial and fungal interactions.</title>
        <authorList>
            <person name="Venice F."/>
            <person name="Ghignone S."/>
            <person name="Salvioli di Fossalunga A."/>
            <person name="Amselem J."/>
            <person name="Novero M."/>
            <person name="Xianan X."/>
            <person name="Sedzielewska Toro K."/>
            <person name="Morin E."/>
            <person name="Lipzen A."/>
            <person name="Grigoriev I.V."/>
            <person name="Henrissat B."/>
            <person name="Martin F.M."/>
            <person name="Bonfante P."/>
        </authorList>
    </citation>
    <scope>NUCLEOTIDE SEQUENCE [LARGE SCALE GENOMIC DNA]</scope>
    <source>
        <strain evidence="3 4">BEG34</strain>
    </source>
</reference>
<evidence type="ECO:0000259" key="2">
    <source>
        <dbReference type="PROSITE" id="PS50102"/>
    </source>
</evidence>
<dbReference type="InterPro" id="IPR012677">
    <property type="entry name" value="Nucleotide-bd_a/b_plait_sf"/>
</dbReference>
<dbReference type="SUPFAM" id="SSF54928">
    <property type="entry name" value="RNA-binding domain, RBD"/>
    <property type="match status" value="1"/>
</dbReference>
<evidence type="ECO:0000256" key="1">
    <source>
        <dbReference type="PROSITE-ProRule" id="PRU00176"/>
    </source>
</evidence>
<dbReference type="Gene3D" id="3.30.70.330">
    <property type="match status" value="1"/>
</dbReference>
<dbReference type="OrthoDB" id="339151at2759"/>
<proteinExistence type="predicted"/>
<dbReference type="EMBL" id="WTPW01002506">
    <property type="protein sequence ID" value="KAF0379016.1"/>
    <property type="molecule type" value="Genomic_DNA"/>
</dbReference>
<keyword evidence="1" id="KW-0694">RNA-binding</keyword>
<protein>
    <submittedName>
        <fullName evidence="3">Ntf2 and rrm domain protein</fullName>
    </submittedName>
</protein>
<keyword evidence="4" id="KW-1185">Reference proteome</keyword>
<feature type="domain" description="RRM" evidence="2">
    <location>
        <begin position="109"/>
        <end position="182"/>
    </location>
</feature>
<dbReference type="AlphaFoldDB" id="A0A8H4A005"/>
<name>A0A8H4A005_GIGMA</name>
<dbReference type="InterPro" id="IPR000504">
    <property type="entry name" value="RRM_dom"/>
</dbReference>
<dbReference type="GO" id="GO:0003723">
    <property type="term" value="F:RNA binding"/>
    <property type="evidence" value="ECO:0007669"/>
    <property type="project" value="UniProtKB-UniRule"/>
</dbReference>
<evidence type="ECO:0000313" key="4">
    <source>
        <dbReference type="Proteomes" id="UP000439903"/>
    </source>
</evidence>
<dbReference type="PROSITE" id="PS50102">
    <property type="entry name" value="RRM"/>
    <property type="match status" value="1"/>
</dbReference>
<gene>
    <name evidence="3" type="ORF">F8M41_012330</name>
</gene>
<organism evidence="3 4">
    <name type="scientific">Gigaspora margarita</name>
    <dbReference type="NCBI Taxonomy" id="4874"/>
    <lineage>
        <taxon>Eukaryota</taxon>
        <taxon>Fungi</taxon>
        <taxon>Fungi incertae sedis</taxon>
        <taxon>Mucoromycota</taxon>
        <taxon>Glomeromycotina</taxon>
        <taxon>Glomeromycetes</taxon>
        <taxon>Diversisporales</taxon>
        <taxon>Gigasporaceae</taxon>
        <taxon>Gigaspora</taxon>
    </lineage>
</organism>
<comment type="caution">
    <text evidence="3">The sequence shown here is derived from an EMBL/GenBank/DDBJ whole genome shotgun (WGS) entry which is preliminary data.</text>
</comment>